<accession>A0A0A9A3L7</accession>
<keyword evidence="1" id="KW-1133">Transmembrane helix</keyword>
<reference evidence="2" key="2">
    <citation type="journal article" date="2015" name="Data Brief">
        <title>Shoot transcriptome of the giant reed, Arundo donax.</title>
        <authorList>
            <person name="Barrero R.A."/>
            <person name="Guerrero F.D."/>
            <person name="Moolhuijzen P."/>
            <person name="Goolsby J.A."/>
            <person name="Tidwell J."/>
            <person name="Bellgard S.E."/>
            <person name="Bellgard M.I."/>
        </authorList>
    </citation>
    <scope>NUCLEOTIDE SEQUENCE</scope>
    <source>
        <tissue evidence="2">Shoot tissue taken approximately 20 cm above the soil surface</tissue>
    </source>
</reference>
<protein>
    <submittedName>
        <fullName evidence="2">Uncharacterized protein</fullName>
    </submittedName>
</protein>
<reference evidence="2" key="1">
    <citation type="submission" date="2014-09" db="EMBL/GenBank/DDBJ databases">
        <authorList>
            <person name="Magalhaes I.L.F."/>
            <person name="Oliveira U."/>
            <person name="Santos F.R."/>
            <person name="Vidigal T.H.D.A."/>
            <person name="Brescovit A.D."/>
            <person name="Santos A.J."/>
        </authorList>
    </citation>
    <scope>NUCLEOTIDE SEQUENCE</scope>
    <source>
        <tissue evidence="2">Shoot tissue taken approximately 20 cm above the soil surface</tissue>
    </source>
</reference>
<evidence type="ECO:0000256" key="1">
    <source>
        <dbReference type="SAM" id="Phobius"/>
    </source>
</evidence>
<keyword evidence="1" id="KW-0812">Transmembrane</keyword>
<name>A0A0A9A3L7_ARUDO</name>
<dbReference type="AlphaFoldDB" id="A0A0A9A3L7"/>
<feature type="transmembrane region" description="Helical" evidence="1">
    <location>
        <begin position="27"/>
        <end position="45"/>
    </location>
</feature>
<sequence length="54" mass="6318">MKYNICITLSASILVHQYFEVHLKLYYVYSSILSIFMIQLSKHAFCVQPMLSSN</sequence>
<dbReference type="EMBL" id="GBRH01251626">
    <property type="protein sequence ID" value="JAD46269.1"/>
    <property type="molecule type" value="Transcribed_RNA"/>
</dbReference>
<organism evidence="2">
    <name type="scientific">Arundo donax</name>
    <name type="common">Giant reed</name>
    <name type="synonym">Donax arundinaceus</name>
    <dbReference type="NCBI Taxonomy" id="35708"/>
    <lineage>
        <taxon>Eukaryota</taxon>
        <taxon>Viridiplantae</taxon>
        <taxon>Streptophyta</taxon>
        <taxon>Embryophyta</taxon>
        <taxon>Tracheophyta</taxon>
        <taxon>Spermatophyta</taxon>
        <taxon>Magnoliopsida</taxon>
        <taxon>Liliopsida</taxon>
        <taxon>Poales</taxon>
        <taxon>Poaceae</taxon>
        <taxon>PACMAD clade</taxon>
        <taxon>Arundinoideae</taxon>
        <taxon>Arundineae</taxon>
        <taxon>Arundo</taxon>
    </lineage>
</organism>
<proteinExistence type="predicted"/>
<evidence type="ECO:0000313" key="2">
    <source>
        <dbReference type="EMBL" id="JAD46269.1"/>
    </source>
</evidence>
<keyword evidence="1" id="KW-0472">Membrane</keyword>